<feature type="transmembrane region" description="Helical" evidence="1">
    <location>
        <begin position="62"/>
        <end position="84"/>
    </location>
</feature>
<keyword evidence="1" id="KW-0472">Membrane</keyword>
<dbReference type="OrthoDB" id="5946179at2"/>
<feature type="transmembrane region" description="Helical" evidence="1">
    <location>
        <begin position="169"/>
        <end position="193"/>
    </location>
</feature>
<feature type="transmembrane region" description="Helical" evidence="1">
    <location>
        <begin position="214"/>
        <end position="244"/>
    </location>
</feature>
<organism evidence="2 3">
    <name type="scientific">Luteimonas granuli</name>
    <dbReference type="NCBI Taxonomy" id="1176533"/>
    <lineage>
        <taxon>Bacteria</taxon>
        <taxon>Pseudomonadati</taxon>
        <taxon>Pseudomonadota</taxon>
        <taxon>Gammaproteobacteria</taxon>
        <taxon>Lysobacterales</taxon>
        <taxon>Lysobacteraceae</taxon>
        <taxon>Luteimonas</taxon>
    </lineage>
</organism>
<sequence>MRSLGPAAGWKWLMFGINLGRGNPRAIFGGAALLVLAVLALAIVLSIALGAIQASAGGGGDLWLSLVITVPLMVAMGGMMVGYLRVIDAVEHGRPATAGAVFAGFRDRGAWLNASGLLLMLAVIQNLAIYGLVTWLAPDVVSWYMENLAAAGAEVPAETMELPTGFGRAMAVASVIGLLVFAVQAIGLGQVALRGRGALGALGDGAQGALRNMLPLVVLLFLALAVLLVFSLVAAVIALLFAAIAGAAGAAGAVLAAVVGIPLYLLAMLAVFVVMMGVMYAVWRDVAGDGGAPAAEDHTVAA</sequence>
<evidence type="ECO:0000313" key="2">
    <source>
        <dbReference type="EMBL" id="QDW66819.1"/>
    </source>
</evidence>
<accession>A0A518N4H1</accession>
<keyword evidence="3" id="KW-1185">Reference proteome</keyword>
<gene>
    <name evidence="2" type="ORF">FPZ22_07835</name>
</gene>
<keyword evidence="1" id="KW-0812">Transmembrane</keyword>
<feature type="transmembrane region" description="Helical" evidence="1">
    <location>
        <begin position="250"/>
        <end position="274"/>
    </location>
</feature>
<proteinExistence type="predicted"/>
<name>A0A518N4H1_9GAMM</name>
<dbReference type="AlphaFoldDB" id="A0A518N4H1"/>
<evidence type="ECO:0000313" key="3">
    <source>
        <dbReference type="Proteomes" id="UP000316584"/>
    </source>
</evidence>
<reference evidence="2 3" key="1">
    <citation type="submission" date="2019-07" db="EMBL/GenBank/DDBJ databases">
        <title>Full genome sequence of Luteimonas sp. Gr-4.</title>
        <authorList>
            <person name="Im W.-T."/>
        </authorList>
    </citation>
    <scope>NUCLEOTIDE SEQUENCE [LARGE SCALE GENOMIC DNA]</scope>
    <source>
        <strain evidence="2 3">Gr-4</strain>
    </source>
</reference>
<dbReference type="KEGG" id="lug:FPZ22_07835"/>
<dbReference type="RefSeq" id="WP_144891918.1">
    <property type="nucleotide sequence ID" value="NZ_CP042218.1"/>
</dbReference>
<feature type="transmembrane region" description="Helical" evidence="1">
    <location>
        <begin position="31"/>
        <end position="56"/>
    </location>
</feature>
<feature type="transmembrane region" description="Helical" evidence="1">
    <location>
        <begin position="116"/>
        <end position="137"/>
    </location>
</feature>
<dbReference type="EMBL" id="CP042218">
    <property type="protein sequence ID" value="QDW66819.1"/>
    <property type="molecule type" value="Genomic_DNA"/>
</dbReference>
<keyword evidence="1" id="KW-1133">Transmembrane helix</keyword>
<evidence type="ECO:0008006" key="4">
    <source>
        <dbReference type="Google" id="ProtNLM"/>
    </source>
</evidence>
<dbReference type="Proteomes" id="UP000316584">
    <property type="component" value="Chromosome"/>
</dbReference>
<evidence type="ECO:0000256" key="1">
    <source>
        <dbReference type="SAM" id="Phobius"/>
    </source>
</evidence>
<protein>
    <recommendedName>
        <fullName evidence="4">Glycerophosphoryl diester phosphodiesterase membrane domain-containing protein</fullName>
    </recommendedName>
</protein>